<dbReference type="EMBL" id="JAJITD010000003">
    <property type="protein sequence ID" value="MCC8392638.1"/>
    <property type="molecule type" value="Genomic_DNA"/>
</dbReference>
<keyword evidence="1" id="KW-0805">Transcription regulation</keyword>
<dbReference type="SUPFAM" id="SSF55781">
    <property type="entry name" value="GAF domain-like"/>
    <property type="match status" value="1"/>
</dbReference>
<organism evidence="7 8">
    <name type="scientific">Paraburkholderia sejongensis</name>
    <dbReference type="NCBI Taxonomy" id="2886946"/>
    <lineage>
        <taxon>Bacteria</taxon>
        <taxon>Pseudomonadati</taxon>
        <taxon>Pseudomonadota</taxon>
        <taxon>Betaproteobacteria</taxon>
        <taxon>Burkholderiales</taxon>
        <taxon>Burkholderiaceae</taxon>
        <taxon>Paraburkholderia</taxon>
    </lineage>
</organism>
<feature type="compositionally biased region" description="Basic residues" evidence="4">
    <location>
        <begin position="283"/>
        <end position="293"/>
    </location>
</feature>
<dbReference type="PROSITE" id="PS51077">
    <property type="entry name" value="HTH_ICLR"/>
    <property type="match status" value="1"/>
</dbReference>
<feature type="compositionally biased region" description="Low complexity" evidence="4">
    <location>
        <begin position="262"/>
        <end position="282"/>
    </location>
</feature>
<dbReference type="PANTHER" id="PTHR30136:SF35">
    <property type="entry name" value="HTH-TYPE TRANSCRIPTIONAL REGULATOR RV1719"/>
    <property type="match status" value="1"/>
</dbReference>
<keyword evidence="8" id="KW-1185">Reference proteome</keyword>
<feature type="domain" description="HTH iclR-type" evidence="5">
    <location>
        <begin position="2"/>
        <end position="64"/>
    </location>
</feature>
<sequence>MAGNLERALAVLELLAKNGGRMQLAEIADTLNIPRSGTHRLLAMLIDEGFVRQDEDHGEYMLALKLVSLGLIYLSTSGVSDISQPVLDRLAESSGELARLGVVEDDHLTFVGKAQGAKSGLRYDPDMGSQPPLHCTASGQAWLSTLPDERAIELVSKQGGLAPKSVSAPRAPKTIQQFLKDLNGARQRGYGVAIETYEAGMTSIAAPVKNPVTGEVVGIVSLAGPTSRLPEARLKELAPSLLSAAADMGAATLSSPLFKRPSPAAVAATAQEPVAAPASTAAAKRRSRTPVRA</sequence>
<feature type="region of interest" description="Disordered" evidence="4">
    <location>
        <begin position="262"/>
        <end position="293"/>
    </location>
</feature>
<protein>
    <submittedName>
        <fullName evidence="7">IclR family transcriptional regulator</fullName>
    </submittedName>
</protein>
<accession>A0ABS8JSE6</accession>
<dbReference type="InterPro" id="IPR029016">
    <property type="entry name" value="GAF-like_dom_sf"/>
</dbReference>
<dbReference type="InterPro" id="IPR036390">
    <property type="entry name" value="WH_DNA-bd_sf"/>
</dbReference>
<dbReference type="Proteomes" id="UP001431019">
    <property type="component" value="Unassembled WGS sequence"/>
</dbReference>
<evidence type="ECO:0000256" key="4">
    <source>
        <dbReference type="SAM" id="MobiDB-lite"/>
    </source>
</evidence>
<dbReference type="PROSITE" id="PS51078">
    <property type="entry name" value="ICLR_ED"/>
    <property type="match status" value="1"/>
</dbReference>
<dbReference type="Gene3D" id="1.10.10.10">
    <property type="entry name" value="Winged helix-like DNA-binding domain superfamily/Winged helix DNA-binding domain"/>
    <property type="match status" value="1"/>
</dbReference>
<comment type="caution">
    <text evidence="7">The sequence shown here is derived from an EMBL/GenBank/DDBJ whole genome shotgun (WGS) entry which is preliminary data.</text>
</comment>
<dbReference type="InterPro" id="IPR005471">
    <property type="entry name" value="Tscrpt_reg_IclR_N"/>
</dbReference>
<evidence type="ECO:0000313" key="7">
    <source>
        <dbReference type="EMBL" id="MCC8392638.1"/>
    </source>
</evidence>
<dbReference type="Pfam" id="PF09339">
    <property type="entry name" value="HTH_IclR"/>
    <property type="match status" value="1"/>
</dbReference>
<dbReference type="InterPro" id="IPR050707">
    <property type="entry name" value="HTH_MetabolicPath_Reg"/>
</dbReference>
<reference evidence="7 8" key="1">
    <citation type="submission" date="2021-11" db="EMBL/GenBank/DDBJ databases">
        <authorList>
            <person name="Oh E.-T."/>
            <person name="Kim S.-B."/>
        </authorList>
    </citation>
    <scope>NUCLEOTIDE SEQUENCE [LARGE SCALE GENOMIC DNA]</scope>
    <source>
        <strain evidence="7 8">MMS20-SJTR3</strain>
    </source>
</reference>
<dbReference type="SMART" id="SM00346">
    <property type="entry name" value="HTH_ICLR"/>
    <property type="match status" value="1"/>
</dbReference>
<keyword evidence="2" id="KW-0238">DNA-binding</keyword>
<evidence type="ECO:0000256" key="3">
    <source>
        <dbReference type="ARBA" id="ARBA00023163"/>
    </source>
</evidence>
<evidence type="ECO:0000313" key="8">
    <source>
        <dbReference type="Proteomes" id="UP001431019"/>
    </source>
</evidence>
<evidence type="ECO:0000259" key="6">
    <source>
        <dbReference type="PROSITE" id="PS51078"/>
    </source>
</evidence>
<dbReference type="InterPro" id="IPR014757">
    <property type="entry name" value="Tscrpt_reg_IclR_C"/>
</dbReference>
<feature type="domain" description="IclR-ED" evidence="6">
    <location>
        <begin position="65"/>
        <end position="254"/>
    </location>
</feature>
<dbReference type="Gene3D" id="3.30.450.40">
    <property type="match status" value="1"/>
</dbReference>
<dbReference type="InterPro" id="IPR036388">
    <property type="entry name" value="WH-like_DNA-bd_sf"/>
</dbReference>
<dbReference type="SUPFAM" id="SSF46785">
    <property type="entry name" value="Winged helix' DNA-binding domain"/>
    <property type="match status" value="1"/>
</dbReference>
<evidence type="ECO:0000256" key="1">
    <source>
        <dbReference type="ARBA" id="ARBA00023015"/>
    </source>
</evidence>
<evidence type="ECO:0000259" key="5">
    <source>
        <dbReference type="PROSITE" id="PS51077"/>
    </source>
</evidence>
<dbReference type="PANTHER" id="PTHR30136">
    <property type="entry name" value="HELIX-TURN-HELIX TRANSCRIPTIONAL REGULATOR, ICLR FAMILY"/>
    <property type="match status" value="1"/>
</dbReference>
<name>A0ABS8JSE6_9BURK</name>
<dbReference type="Pfam" id="PF01614">
    <property type="entry name" value="IclR_C"/>
    <property type="match status" value="1"/>
</dbReference>
<evidence type="ECO:0000256" key="2">
    <source>
        <dbReference type="ARBA" id="ARBA00023125"/>
    </source>
</evidence>
<dbReference type="RefSeq" id="WP_230508833.1">
    <property type="nucleotide sequence ID" value="NZ_JAJITD010000003.1"/>
</dbReference>
<proteinExistence type="predicted"/>
<gene>
    <name evidence="7" type="ORF">LJ656_08560</name>
</gene>
<keyword evidence="3" id="KW-0804">Transcription</keyword>